<accession>A0A1X0RTP1</accession>
<dbReference type="EMBL" id="KV921425">
    <property type="protein sequence ID" value="ORE15406.1"/>
    <property type="molecule type" value="Genomic_DNA"/>
</dbReference>
<organism evidence="1 2">
    <name type="scientific">Rhizopus microsporus</name>
    <dbReference type="NCBI Taxonomy" id="58291"/>
    <lineage>
        <taxon>Eukaryota</taxon>
        <taxon>Fungi</taxon>
        <taxon>Fungi incertae sedis</taxon>
        <taxon>Mucoromycota</taxon>
        <taxon>Mucoromycotina</taxon>
        <taxon>Mucoromycetes</taxon>
        <taxon>Mucorales</taxon>
        <taxon>Mucorineae</taxon>
        <taxon>Rhizopodaceae</taxon>
        <taxon>Rhizopus</taxon>
    </lineage>
</organism>
<evidence type="ECO:0000313" key="1">
    <source>
        <dbReference type="EMBL" id="ORE15406.1"/>
    </source>
</evidence>
<dbReference type="Proteomes" id="UP000242381">
    <property type="component" value="Unassembled WGS sequence"/>
</dbReference>
<reference evidence="1 2" key="1">
    <citation type="journal article" date="2016" name="Proc. Natl. Acad. Sci. U.S.A.">
        <title>Lipid metabolic changes in an early divergent fungus govern the establishment of a mutualistic symbiosis with endobacteria.</title>
        <authorList>
            <person name="Lastovetsky O.A."/>
            <person name="Gaspar M.L."/>
            <person name="Mondo S.J."/>
            <person name="LaButti K.M."/>
            <person name="Sandor L."/>
            <person name="Grigoriev I.V."/>
            <person name="Henry S.A."/>
            <person name="Pawlowska T.E."/>
        </authorList>
    </citation>
    <scope>NUCLEOTIDE SEQUENCE [LARGE SCALE GENOMIC DNA]</scope>
    <source>
        <strain evidence="1 2">ATCC 11559</strain>
    </source>
</reference>
<proteinExistence type="predicted"/>
<dbReference type="AlphaFoldDB" id="A0A1X0RTP1"/>
<name>A0A1X0RTP1_RHIZD</name>
<sequence length="172" mass="19548">MPYYGLTEAQVIELIQRHTAQTGRVKSTEYALPSEILEGLEDSSSKELRTNTQKFTKKPCNTTEASGPSQAQSIRYGDRLRVAARGVTEVFEEIKFVVERGGGDNDSELLEQVLEKVRRLTARSLKLPGSVRYLDEEDEDDKGFVFSQEDVDRIQQARYEEAIVNKIWKSTI</sequence>
<gene>
    <name evidence="1" type="ORF">BCV71DRAFT_292911</name>
</gene>
<evidence type="ECO:0000313" key="2">
    <source>
        <dbReference type="Proteomes" id="UP000242381"/>
    </source>
</evidence>
<protein>
    <submittedName>
        <fullName evidence="1">Uncharacterized protein</fullName>
    </submittedName>
</protein>